<dbReference type="OrthoDB" id="2546621at2759"/>
<dbReference type="HOGENOM" id="CLU_963317_0_0_1"/>
<evidence type="ECO:0008006" key="4">
    <source>
        <dbReference type="Google" id="ProtNLM"/>
    </source>
</evidence>
<organism evidence="3">
    <name type="scientific">Schizophyllum commune (strain H4-8 / FGSC 9210)</name>
    <name type="common">Split gill fungus</name>
    <dbReference type="NCBI Taxonomy" id="578458"/>
    <lineage>
        <taxon>Eukaryota</taxon>
        <taxon>Fungi</taxon>
        <taxon>Dikarya</taxon>
        <taxon>Basidiomycota</taxon>
        <taxon>Agaricomycotina</taxon>
        <taxon>Agaricomycetes</taxon>
        <taxon>Agaricomycetidae</taxon>
        <taxon>Agaricales</taxon>
        <taxon>Schizophyllaceae</taxon>
        <taxon>Schizophyllum</taxon>
    </lineage>
</organism>
<dbReference type="OMA" id="FQNAPIR"/>
<feature type="region of interest" description="Disordered" evidence="1">
    <location>
        <begin position="1"/>
        <end position="37"/>
    </location>
</feature>
<evidence type="ECO:0000256" key="1">
    <source>
        <dbReference type="SAM" id="MobiDB-lite"/>
    </source>
</evidence>
<dbReference type="eggNOG" id="ENOG502SF9S">
    <property type="taxonomic scope" value="Eukaryota"/>
</dbReference>
<dbReference type="Proteomes" id="UP000007431">
    <property type="component" value="Unassembled WGS sequence"/>
</dbReference>
<keyword evidence="3" id="KW-1185">Reference proteome</keyword>
<dbReference type="VEuPathDB" id="FungiDB:SCHCODRAFT_02614711"/>
<proteinExistence type="predicted"/>
<dbReference type="AlphaFoldDB" id="D8PZI3"/>
<dbReference type="KEGG" id="scm:SCHCO_02614711"/>
<protein>
    <recommendedName>
        <fullName evidence="4">Proteasome assembly chaperone 1</fullName>
    </recommendedName>
</protein>
<reference evidence="2 3" key="1">
    <citation type="journal article" date="2010" name="Nat. Biotechnol.">
        <title>Genome sequence of the model mushroom Schizophyllum commune.</title>
        <authorList>
            <person name="Ohm R.A."/>
            <person name="de Jong J.F."/>
            <person name="Lugones L.G."/>
            <person name="Aerts A."/>
            <person name="Kothe E."/>
            <person name="Stajich J.E."/>
            <person name="de Vries R.P."/>
            <person name="Record E."/>
            <person name="Levasseur A."/>
            <person name="Baker S.E."/>
            <person name="Bartholomew K.A."/>
            <person name="Coutinho P.M."/>
            <person name="Erdmann S."/>
            <person name="Fowler T.J."/>
            <person name="Gathman A.C."/>
            <person name="Lombard V."/>
            <person name="Henrissat B."/>
            <person name="Knabe N."/>
            <person name="Kuees U."/>
            <person name="Lilly W.W."/>
            <person name="Lindquist E."/>
            <person name="Lucas S."/>
            <person name="Magnuson J.K."/>
            <person name="Piumi F."/>
            <person name="Raudaskoski M."/>
            <person name="Salamov A."/>
            <person name="Schmutz J."/>
            <person name="Schwarze F.W.M.R."/>
            <person name="vanKuyk P.A."/>
            <person name="Horton J.S."/>
            <person name="Grigoriev I.V."/>
            <person name="Woesten H.A.B."/>
        </authorList>
    </citation>
    <scope>NUCLEOTIDE SEQUENCE [LARGE SCALE GENOMIC DNA]</scope>
    <source>
        <strain evidence="3">H4-8 / FGSC 9210</strain>
    </source>
</reference>
<gene>
    <name evidence="2" type="ORF">SCHCODRAFT_233331</name>
</gene>
<dbReference type="InParanoid" id="D8PZI3"/>
<evidence type="ECO:0000313" key="3">
    <source>
        <dbReference type="Proteomes" id="UP000007431"/>
    </source>
</evidence>
<dbReference type="STRING" id="578458.D8PZI3"/>
<dbReference type="GeneID" id="9585394"/>
<name>D8PZI3_SCHCM</name>
<sequence>MLGNDVDPLGDAPAPRHAIESDEEEDEYNPLGERHVTPNLGTSVRVEYSEGPLEGGQPLAVVTGLTSVLLPLNEKDKRGEIVVNGVTVGSLHTPKYTPVVILASETNVRLPIWAMNAYAKAVLAQLQPSSVNILDTYAVPSYITDTPEPSPRSAPIRYLRTPSAARKPSPPPSLAHPFAPPNLLQSTTASFLSILNFAYPDMPATAVLLPAQHIPHPAPKDLAPSTIPSTDYLATDYLDEQGWDAEMLSKAVEMTLCHEVPNDVLLTSMTPKQRAELQGRRTRGAAVGEGGMYI</sequence>
<evidence type="ECO:0000313" key="2">
    <source>
        <dbReference type="EMBL" id="EFI98868.1"/>
    </source>
</evidence>
<dbReference type="RefSeq" id="XP_003033771.1">
    <property type="nucleotide sequence ID" value="XM_003033725.1"/>
</dbReference>
<accession>D8PZI3</accession>
<dbReference type="EMBL" id="GL377304">
    <property type="protein sequence ID" value="EFI98868.1"/>
    <property type="molecule type" value="Genomic_DNA"/>
</dbReference>